<dbReference type="InterPro" id="IPR011044">
    <property type="entry name" value="Quino_amine_DH_bsu"/>
</dbReference>
<dbReference type="EC" id="1.4.9.1" evidence="8"/>
<dbReference type="InterPro" id="IPR015943">
    <property type="entry name" value="WD40/YVTN_repeat-like_dom_sf"/>
</dbReference>
<dbReference type="Gene3D" id="2.130.10.10">
    <property type="entry name" value="YVTN repeat-like/Quinoprotein amine dehydrogenase"/>
    <property type="match status" value="1"/>
</dbReference>
<evidence type="ECO:0000256" key="4">
    <source>
        <dbReference type="ARBA" id="ARBA00022729"/>
    </source>
</evidence>
<comment type="subcellular location">
    <subcellularLocation>
        <location evidence="1">Periplasm</location>
    </subcellularLocation>
</comment>
<dbReference type="EMBL" id="CP037899">
    <property type="protein sequence ID" value="QDQ41573.1"/>
    <property type="molecule type" value="Genomic_DNA"/>
</dbReference>
<reference evidence="9" key="1">
    <citation type="submission" date="2019-03" db="EMBL/GenBank/DDBJ databases">
        <title>Complete genome of Methylacidiphilum kamchatkense Kam1.</title>
        <authorList>
            <person name="Kruse T."/>
            <person name="Murarilal Ratnadevi C."/>
            <person name="Erikstad H.-A."/>
            <person name="Birkeland N.-K."/>
        </authorList>
    </citation>
    <scope>NUCLEOTIDE SEQUENCE [LARGE SCALE GENOMIC DNA]</scope>
    <source>
        <strain evidence="9">kam1</strain>
    </source>
</reference>
<keyword evidence="4" id="KW-0732">Signal</keyword>
<organism evidence="8 9">
    <name type="scientific">Methylacidiphilum kamchatkense Kam1</name>
    <dbReference type="NCBI Taxonomy" id="1202785"/>
    <lineage>
        <taxon>Bacteria</taxon>
        <taxon>Pseudomonadati</taxon>
        <taxon>Verrucomicrobiota</taxon>
        <taxon>Methylacidiphilae</taxon>
        <taxon>Methylacidiphilales</taxon>
        <taxon>Methylacidiphilaceae</taxon>
        <taxon>Methylacidiphilum (ex Ratnadevi et al. 2023)</taxon>
    </lineage>
</organism>
<accession>A0A516TK15</accession>
<dbReference type="SUPFAM" id="SSF50969">
    <property type="entry name" value="YVTN repeat-like/Quinoprotein amine dehydrogenase"/>
    <property type="match status" value="1"/>
</dbReference>
<dbReference type="Pfam" id="PF06433">
    <property type="entry name" value="Me-amine-dh_H"/>
    <property type="match status" value="1"/>
</dbReference>
<dbReference type="RefSeq" id="WP_235277569.1">
    <property type="nucleotide sequence ID" value="NZ_CP037899.1"/>
</dbReference>
<dbReference type="InterPro" id="IPR009451">
    <property type="entry name" value="Metamine_DH_Hvc"/>
</dbReference>
<evidence type="ECO:0000256" key="6">
    <source>
        <dbReference type="ARBA" id="ARBA00022982"/>
    </source>
</evidence>
<keyword evidence="7 8" id="KW-0560">Oxidoreductase</keyword>
<evidence type="ECO:0000313" key="8">
    <source>
        <dbReference type="EMBL" id="QDQ41573.1"/>
    </source>
</evidence>
<evidence type="ECO:0000256" key="5">
    <source>
        <dbReference type="ARBA" id="ARBA00022764"/>
    </source>
</evidence>
<protein>
    <submittedName>
        <fullName evidence="8">Methylamine dehydrogenase heavy chain</fullName>
        <ecNumber evidence="8">1.4.9.1</ecNumber>
    </submittedName>
</protein>
<name>A0A516TK15_9BACT</name>
<sequence length="365" mass="41183">MGQYIYPRSIVGTLDRRKDFAIETFTTVSLPQPSVDQLFTVANRKAFLIDVPMKKVLGMIDLGYMGNIVLSSDRKFLYAVETFYSRGTRGIRTDVITVYDTKTLSVLHEIEIPPKRFLCVIKKNTQALSGDNRFLLVCNISPASSVSVVDLHQQKLVMEIPTPGYVLLYPYETRRFAMIGQDGGLLLLSLNKEGQVEEKKRIFPGFSLADPIFEHGIYLKSTNQYYFVSYEGMLLSLSLSGLSATWEQKWNIASGSGWRPCGWQLLSCDPEERYFYILMHKAAKGKHKDSGTEVWEIGRADGVVKRKIALDRPVDSIRIVAKEETLLCGLCRKAYLDIYDLRNGTKTAAIEELGEEALLLIGYDG</sequence>
<evidence type="ECO:0000256" key="1">
    <source>
        <dbReference type="ARBA" id="ARBA00004418"/>
    </source>
</evidence>
<evidence type="ECO:0000256" key="2">
    <source>
        <dbReference type="ARBA" id="ARBA00010548"/>
    </source>
</evidence>
<evidence type="ECO:0000313" key="9">
    <source>
        <dbReference type="Proteomes" id="UP000315925"/>
    </source>
</evidence>
<evidence type="ECO:0000256" key="7">
    <source>
        <dbReference type="ARBA" id="ARBA00023002"/>
    </source>
</evidence>
<dbReference type="GO" id="GO:0030058">
    <property type="term" value="F:aliphatic amine dehydrogenase activity"/>
    <property type="evidence" value="ECO:0007669"/>
    <property type="project" value="InterPro"/>
</dbReference>
<dbReference type="AlphaFoldDB" id="A0A516TK15"/>
<dbReference type="GO" id="GO:0042597">
    <property type="term" value="C:periplasmic space"/>
    <property type="evidence" value="ECO:0007669"/>
    <property type="project" value="UniProtKB-SubCell"/>
</dbReference>
<evidence type="ECO:0000256" key="3">
    <source>
        <dbReference type="ARBA" id="ARBA00022448"/>
    </source>
</evidence>
<proteinExistence type="inferred from homology"/>
<comment type="similarity">
    <text evidence="2">Belongs to the aromatic amine dehydrogenase heavy chain family.</text>
</comment>
<dbReference type="GO" id="GO:0052876">
    <property type="term" value="F:methylamine dehydrogenase (amicyanin) activity"/>
    <property type="evidence" value="ECO:0007669"/>
    <property type="project" value="UniProtKB-EC"/>
</dbReference>
<keyword evidence="5" id="KW-0574">Periplasm</keyword>
<dbReference type="Proteomes" id="UP000315925">
    <property type="component" value="Chromosome"/>
</dbReference>
<dbReference type="KEGG" id="mkc:kam1_320"/>
<keyword evidence="6" id="KW-0249">Electron transport</keyword>
<gene>
    <name evidence="8" type="ORF">kam1_320</name>
</gene>
<keyword evidence="3" id="KW-0813">Transport</keyword>